<reference evidence="1 2" key="1">
    <citation type="submission" date="2016-04" db="EMBL/GenBank/DDBJ databases">
        <title>Genome sequence of Clostridium magnum DSM 2767.</title>
        <authorList>
            <person name="Poehlein A."/>
            <person name="Uhlig R."/>
            <person name="Fischer R."/>
            <person name="Bahl H."/>
            <person name="Daniel R."/>
        </authorList>
    </citation>
    <scope>NUCLEOTIDE SEQUENCE [LARGE SCALE GENOMIC DNA]</scope>
    <source>
        <strain evidence="1 2">DSM 2767</strain>
    </source>
</reference>
<dbReference type="OrthoDB" id="1929483at2"/>
<evidence type="ECO:0000313" key="2">
    <source>
        <dbReference type="Proteomes" id="UP000076603"/>
    </source>
</evidence>
<accession>A0A162QQF5</accession>
<name>A0A162QQF5_9CLOT</name>
<dbReference type="InterPro" id="IPR029063">
    <property type="entry name" value="SAM-dependent_MTases_sf"/>
</dbReference>
<evidence type="ECO:0000313" key="1">
    <source>
        <dbReference type="EMBL" id="KZL88824.1"/>
    </source>
</evidence>
<comment type="caution">
    <text evidence="1">The sequence shown here is derived from an EMBL/GenBank/DDBJ whole genome shotgun (WGS) entry which is preliminary data.</text>
</comment>
<dbReference type="PATRIC" id="fig|1121326.3.peg.5984"/>
<organism evidence="1 2">
    <name type="scientific">Clostridium magnum DSM 2767</name>
    <dbReference type="NCBI Taxonomy" id="1121326"/>
    <lineage>
        <taxon>Bacteria</taxon>
        <taxon>Bacillati</taxon>
        <taxon>Bacillota</taxon>
        <taxon>Clostridia</taxon>
        <taxon>Eubacteriales</taxon>
        <taxon>Clostridiaceae</taxon>
        <taxon>Clostridium</taxon>
    </lineage>
</organism>
<protein>
    <recommendedName>
        <fullName evidence="3">Class I SAM-dependent methyltransferase</fullName>
    </recommendedName>
</protein>
<dbReference type="Gene3D" id="3.40.50.150">
    <property type="entry name" value="Vaccinia Virus protein VP39"/>
    <property type="match status" value="1"/>
</dbReference>
<dbReference type="RefSeq" id="WP_066630600.1">
    <property type="nucleotide sequence ID" value="NZ_FQXL01000035.1"/>
</dbReference>
<evidence type="ECO:0008006" key="3">
    <source>
        <dbReference type="Google" id="ProtNLM"/>
    </source>
</evidence>
<dbReference type="EMBL" id="LWAE01000014">
    <property type="protein sequence ID" value="KZL88824.1"/>
    <property type="molecule type" value="Genomic_DNA"/>
</dbReference>
<dbReference type="AlphaFoldDB" id="A0A162QQF5"/>
<dbReference type="SUPFAM" id="SSF53335">
    <property type="entry name" value="S-adenosyl-L-methionine-dependent methyltransferases"/>
    <property type="match status" value="1"/>
</dbReference>
<dbReference type="Proteomes" id="UP000076603">
    <property type="component" value="Unassembled WGS sequence"/>
</dbReference>
<keyword evidence="2" id="KW-1185">Reference proteome</keyword>
<dbReference type="STRING" id="1121326.CLMAG_59170"/>
<gene>
    <name evidence="1" type="ORF">CLMAG_59170</name>
</gene>
<sequence>MRKEIFINLEKEVFRGNILDIGLDNYGIVYNIYKQYHDNINVEYISGKEEKESLKEGFYDSCILFFSFSSIWLRINKRKFIRDIYRYLSKDGLLYIWDIDKGYTKIFNATVKIVIPEGKLRQIKLRDLNILKDTSKVNTIRMLEEHFSIIDTKSSDGIYYIKAKKKALEKKNTGDKIREKEIEEKNENSVNSA</sequence>
<proteinExistence type="predicted"/>